<keyword evidence="2" id="KW-1185">Reference proteome</keyword>
<name>A0AAE0ZGS3_9GAST</name>
<proteinExistence type="predicted"/>
<gene>
    <name evidence="1" type="ORF">RRG08_036752</name>
</gene>
<organism evidence="1 2">
    <name type="scientific">Elysia crispata</name>
    <name type="common">lettuce slug</name>
    <dbReference type="NCBI Taxonomy" id="231223"/>
    <lineage>
        <taxon>Eukaryota</taxon>
        <taxon>Metazoa</taxon>
        <taxon>Spiralia</taxon>
        <taxon>Lophotrochozoa</taxon>
        <taxon>Mollusca</taxon>
        <taxon>Gastropoda</taxon>
        <taxon>Heterobranchia</taxon>
        <taxon>Euthyneura</taxon>
        <taxon>Panpulmonata</taxon>
        <taxon>Sacoglossa</taxon>
        <taxon>Placobranchoidea</taxon>
        <taxon>Plakobranchidae</taxon>
        <taxon>Elysia</taxon>
    </lineage>
</organism>
<accession>A0AAE0ZGS3</accession>
<comment type="caution">
    <text evidence="1">The sequence shown here is derived from an EMBL/GenBank/DDBJ whole genome shotgun (WGS) entry which is preliminary data.</text>
</comment>
<reference evidence="1" key="1">
    <citation type="journal article" date="2023" name="G3 (Bethesda)">
        <title>A reference genome for the long-term kleptoplast-retaining sea slug Elysia crispata morphotype clarki.</title>
        <authorList>
            <person name="Eastman K.E."/>
            <person name="Pendleton A.L."/>
            <person name="Shaikh M.A."/>
            <person name="Suttiyut T."/>
            <person name="Ogas R."/>
            <person name="Tomko P."/>
            <person name="Gavelis G."/>
            <person name="Widhalm J.R."/>
            <person name="Wisecaver J.H."/>
        </authorList>
    </citation>
    <scope>NUCLEOTIDE SEQUENCE</scope>
    <source>
        <strain evidence="1">ECLA1</strain>
    </source>
</reference>
<evidence type="ECO:0000313" key="2">
    <source>
        <dbReference type="Proteomes" id="UP001283361"/>
    </source>
</evidence>
<protein>
    <submittedName>
        <fullName evidence="1">Uncharacterized protein</fullName>
    </submittedName>
</protein>
<dbReference type="AlphaFoldDB" id="A0AAE0ZGS3"/>
<sequence>MLFTTRRLMHNVLTHPLPRRHLETMGMNWSTHSSSTGSELLPEVVVDKTPVLMRPQPGQNSLNLSKHGTEVEGRLYSRASSETHSSHETFENKLSNYRHAGSILLSTGTSAKVKRTLDKISLRAVNRLKIQNRLNTLWLPECCCWSSKHDDAVDSVIAFCLYGRRIDGQSPLISTAPPVATPPLPPPPFQSIINITVPCQPT</sequence>
<dbReference type="EMBL" id="JAWDGP010003984">
    <property type="protein sequence ID" value="KAK3769008.1"/>
    <property type="molecule type" value="Genomic_DNA"/>
</dbReference>
<dbReference type="Proteomes" id="UP001283361">
    <property type="component" value="Unassembled WGS sequence"/>
</dbReference>
<evidence type="ECO:0000313" key="1">
    <source>
        <dbReference type="EMBL" id="KAK3769008.1"/>
    </source>
</evidence>